<evidence type="ECO:0000256" key="3">
    <source>
        <dbReference type="ARBA" id="ARBA00008684"/>
    </source>
</evidence>
<name>A0AAV5IZ86_9ROSI</name>
<dbReference type="InterPro" id="IPR001611">
    <property type="entry name" value="Leu-rich_rpt"/>
</dbReference>
<dbReference type="GO" id="GO:0009791">
    <property type="term" value="P:post-embryonic development"/>
    <property type="evidence" value="ECO:0007669"/>
    <property type="project" value="UniProtKB-ARBA"/>
</dbReference>
<keyword evidence="7 18" id="KW-0812">Transmembrane</keyword>
<evidence type="ECO:0000256" key="1">
    <source>
        <dbReference type="ARBA" id="ARBA00004236"/>
    </source>
</evidence>
<dbReference type="Gene3D" id="1.10.510.10">
    <property type="entry name" value="Transferase(Phosphotransferase) domain 1"/>
    <property type="match status" value="1"/>
</dbReference>
<keyword evidence="5" id="KW-0433">Leucine-rich repeat</keyword>
<keyword evidence="8 19" id="KW-0732">Signal</keyword>
<evidence type="ECO:0000256" key="11">
    <source>
        <dbReference type="ARBA" id="ARBA00022777"/>
    </source>
</evidence>
<evidence type="ECO:0000256" key="7">
    <source>
        <dbReference type="ARBA" id="ARBA00022692"/>
    </source>
</evidence>
<evidence type="ECO:0000256" key="14">
    <source>
        <dbReference type="ARBA" id="ARBA00023136"/>
    </source>
</evidence>
<dbReference type="FunFam" id="3.30.200.20:FF:000512">
    <property type="entry name" value="Receptor-like protein kinase HSL1"/>
    <property type="match status" value="1"/>
</dbReference>
<feature type="transmembrane region" description="Helical" evidence="18">
    <location>
        <begin position="604"/>
        <end position="628"/>
    </location>
</feature>
<evidence type="ECO:0000313" key="21">
    <source>
        <dbReference type="EMBL" id="GKV03474.1"/>
    </source>
</evidence>
<keyword evidence="14 18" id="KW-0472">Membrane</keyword>
<keyword evidence="16" id="KW-0325">Glycoprotein</keyword>
<dbReference type="GO" id="GO:0005524">
    <property type="term" value="F:ATP binding"/>
    <property type="evidence" value="ECO:0007669"/>
    <property type="project" value="UniProtKB-UniRule"/>
</dbReference>
<dbReference type="FunFam" id="3.80.10.10:FF:000041">
    <property type="entry name" value="LRR receptor-like serine/threonine-protein kinase ERECTA"/>
    <property type="match status" value="1"/>
</dbReference>
<evidence type="ECO:0000313" key="22">
    <source>
        <dbReference type="Proteomes" id="UP001054252"/>
    </source>
</evidence>
<dbReference type="AlphaFoldDB" id="A0AAV5IZ86"/>
<accession>A0AAV5IZ86</accession>
<comment type="similarity">
    <text evidence="4">Belongs to the RLP family.</text>
</comment>
<evidence type="ECO:0000256" key="16">
    <source>
        <dbReference type="ARBA" id="ARBA00023180"/>
    </source>
</evidence>
<evidence type="ECO:0000256" key="9">
    <source>
        <dbReference type="ARBA" id="ARBA00022737"/>
    </source>
</evidence>
<dbReference type="Gene3D" id="3.80.10.10">
    <property type="entry name" value="Ribonuclease Inhibitor"/>
    <property type="match status" value="3"/>
</dbReference>
<keyword evidence="11" id="KW-0418">Kinase</keyword>
<keyword evidence="12 17" id="KW-0067">ATP-binding</keyword>
<dbReference type="SUPFAM" id="SSF52058">
    <property type="entry name" value="L domain-like"/>
    <property type="match status" value="2"/>
</dbReference>
<keyword evidence="22" id="KW-1185">Reference proteome</keyword>
<dbReference type="InterPro" id="IPR008271">
    <property type="entry name" value="Ser/Thr_kinase_AS"/>
</dbReference>
<feature type="binding site" evidence="17">
    <location>
        <position position="690"/>
    </location>
    <ligand>
        <name>ATP</name>
        <dbReference type="ChEBI" id="CHEBI:30616"/>
    </ligand>
</feature>
<evidence type="ECO:0000259" key="20">
    <source>
        <dbReference type="PROSITE" id="PS50011"/>
    </source>
</evidence>
<evidence type="ECO:0000256" key="12">
    <source>
        <dbReference type="ARBA" id="ARBA00022840"/>
    </source>
</evidence>
<evidence type="ECO:0000256" key="5">
    <source>
        <dbReference type="ARBA" id="ARBA00022614"/>
    </source>
</evidence>
<evidence type="ECO:0000256" key="13">
    <source>
        <dbReference type="ARBA" id="ARBA00022989"/>
    </source>
</evidence>
<organism evidence="21 22">
    <name type="scientific">Rubroshorea leprosula</name>
    <dbReference type="NCBI Taxonomy" id="152421"/>
    <lineage>
        <taxon>Eukaryota</taxon>
        <taxon>Viridiplantae</taxon>
        <taxon>Streptophyta</taxon>
        <taxon>Embryophyta</taxon>
        <taxon>Tracheophyta</taxon>
        <taxon>Spermatophyta</taxon>
        <taxon>Magnoliopsida</taxon>
        <taxon>eudicotyledons</taxon>
        <taxon>Gunneridae</taxon>
        <taxon>Pentapetalae</taxon>
        <taxon>rosids</taxon>
        <taxon>malvids</taxon>
        <taxon>Malvales</taxon>
        <taxon>Dipterocarpaceae</taxon>
        <taxon>Rubroshorea</taxon>
    </lineage>
</organism>
<comment type="subcellular location">
    <subcellularLocation>
        <location evidence="1">Cell membrane</location>
    </subcellularLocation>
    <subcellularLocation>
        <location evidence="2">Membrane</location>
        <topology evidence="2">Single-pass type I membrane protein</topology>
    </subcellularLocation>
</comment>
<dbReference type="Pfam" id="PF00069">
    <property type="entry name" value="Pkinase"/>
    <property type="match status" value="1"/>
</dbReference>
<proteinExistence type="inferred from homology"/>
<dbReference type="InterPro" id="IPR017441">
    <property type="entry name" value="Protein_kinase_ATP_BS"/>
</dbReference>
<keyword evidence="15" id="KW-0675">Receptor</keyword>
<comment type="similarity">
    <text evidence="3">Belongs to the protein kinase superfamily. Ser/Thr protein kinase family.</text>
</comment>
<evidence type="ECO:0000256" key="18">
    <source>
        <dbReference type="SAM" id="Phobius"/>
    </source>
</evidence>
<dbReference type="FunFam" id="1.10.510.10:FF:001424">
    <property type="entry name" value="Protein kinase superfamily protein"/>
    <property type="match status" value="1"/>
</dbReference>
<keyword evidence="13 18" id="KW-1133">Transmembrane helix</keyword>
<gene>
    <name evidence="21" type="ORF">SLEP1_g15765</name>
</gene>
<evidence type="ECO:0000256" key="2">
    <source>
        <dbReference type="ARBA" id="ARBA00004479"/>
    </source>
</evidence>
<feature type="signal peptide" evidence="19">
    <location>
        <begin position="1"/>
        <end position="26"/>
    </location>
</feature>
<evidence type="ECO:0000256" key="4">
    <source>
        <dbReference type="ARBA" id="ARBA00009592"/>
    </source>
</evidence>
<evidence type="ECO:0000256" key="17">
    <source>
        <dbReference type="PROSITE-ProRule" id="PRU10141"/>
    </source>
</evidence>
<feature type="domain" description="Protein kinase" evidence="20">
    <location>
        <begin position="661"/>
        <end position="978"/>
    </location>
</feature>
<reference evidence="21 22" key="1">
    <citation type="journal article" date="2021" name="Commun. Biol.">
        <title>The genome of Shorea leprosula (Dipterocarpaceae) highlights the ecological relevance of drought in aseasonal tropical rainforests.</title>
        <authorList>
            <person name="Ng K.K.S."/>
            <person name="Kobayashi M.J."/>
            <person name="Fawcett J.A."/>
            <person name="Hatakeyama M."/>
            <person name="Paape T."/>
            <person name="Ng C.H."/>
            <person name="Ang C.C."/>
            <person name="Tnah L.H."/>
            <person name="Lee C.T."/>
            <person name="Nishiyama T."/>
            <person name="Sese J."/>
            <person name="O'Brien M.J."/>
            <person name="Copetti D."/>
            <person name="Mohd Noor M.I."/>
            <person name="Ong R.C."/>
            <person name="Putra M."/>
            <person name="Sireger I.Z."/>
            <person name="Indrioko S."/>
            <person name="Kosugi Y."/>
            <person name="Izuno A."/>
            <person name="Isagi Y."/>
            <person name="Lee S.L."/>
            <person name="Shimizu K.K."/>
        </authorList>
    </citation>
    <scope>NUCLEOTIDE SEQUENCE [LARGE SCALE GENOMIC DNA]</scope>
    <source>
        <strain evidence="21">214</strain>
    </source>
</reference>
<sequence>MSKLPQPFPEVLLLLFLISIPFNVISETIETERTVLLNLKQQLGNPPAIQLWNVSSSPCSWPGIKCTDGSVTSVSLQDMNITSEIPPSICKLKNLTFLDLSDNFIPGHFPTLLYNCSKLQHLNLSLNYFIGSVPGDIYQLSTLVYLDLSDNNFSGNIPPSIGGLRALKELRLQYNEFNGTFPKEIGNLSKLELLWMAYNGFVQMNIPDMFTQLKKLKYLWMTATNLIGKIPEGFANLSSLEWFDMSKNNLEGPIPSRLLMLKNLTNLYLFNNELSGKIPRPVEALNLVEIDLCRNNLTGTIPGEFGMMQNLVFFNLMSNQLTGEIPAGMDQLPVLKVFRIFANKLSGVLPPELGLHSKLEYFEVCDNQFTGQLPENLCAYRVLLGVVAFSNNLSGHIPASLGNCSTLRTVQLYNNQFSGEIPPGLWTTFDLSVLLLSNNSFSGELPSQLGRNLSMVKISKNKFSGNIPVGIGSWSSLTVFEANGNQLSGELPSDIASWKSLNTLDLSGNKLSGQIPAAIGSLPDLLNLDLSENQFSGKIPDNLANLRLTSLNLSSNKLYGQIPDEFDNLAYENSFLNNSNLCADTPILNLPDCSSKPRKLTSKYLPLILSLAVFIVIVTVSLILFVMIDYRSKKRGGDLATWKLTSFHRLDFTEENIVSRLTESNLIGSGGSGKVYKIAINESGGFVAVKRIWNNKKLDGKLKKEFIAEVEILGSIRHANIVKLLCCISSENSKLLVYEFMENQSLDRWLHGKKKRSTTIGTNSIYHIVLDWPTRMRIAIGAAQGLCYMHHDCCPPIIHRDVKSSNILLDSEFKARIADFGLAKMLTRQGEPHTMSAVAGTFGYFAPGKINREFYGSFVVKSICLLDLYIAEYAYTTKVNEKFDVYSFGVVLLELVTGREANCGDEHTNLAQWAWRHYTEGRPEVEIFDPEINDPCHLEEMTLVYKLGLICTSTLPSSRPSMKEVLLFLQRHSRHPKKK</sequence>
<dbReference type="Proteomes" id="UP001054252">
    <property type="component" value="Unassembled WGS sequence"/>
</dbReference>
<dbReference type="GO" id="GO:0005886">
    <property type="term" value="C:plasma membrane"/>
    <property type="evidence" value="ECO:0007669"/>
    <property type="project" value="UniProtKB-SubCell"/>
</dbReference>
<dbReference type="InterPro" id="IPR051716">
    <property type="entry name" value="Plant_RL_S/T_kinase"/>
</dbReference>
<dbReference type="FunFam" id="3.80.10.10:FF:000077">
    <property type="entry name" value="LRR receptor-like serine/threonine-protein kinase ERL1"/>
    <property type="match status" value="1"/>
</dbReference>
<evidence type="ECO:0000256" key="19">
    <source>
        <dbReference type="SAM" id="SignalP"/>
    </source>
</evidence>
<dbReference type="Pfam" id="PF08263">
    <property type="entry name" value="LRRNT_2"/>
    <property type="match status" value="1"/>
</dbReference>
<dbReference type="InterPro" id="IPR032675">
    <property type="entry name" value="LRR_dom_sf"/>
</dbReference>
<dbReference type="PROSITE" id="PS00108">
    <property type="entry name" value="PROTEIN_KINASE_ST"/>
    <property type="match status" value="1"/>
</dbReference>
<evidence type="ECO:0000256" key="8">
    <source>
        <dbReference type="ARBA" id="ARBA00022729"/>
    </source>
</evidence>
<dbReference type="GO" id="GO:0004672">
    <property type="term" value="F:protein kinase activity"/>
    <property type="evidence" value="ECO:0007669"/>
    <property type="project" value="InterPro"/>
</dbReference>
<evidence type="ECO:0000256" key="15">
    <source>
        <dbReference type="ARBA" id="ARBA00023170"/>
    </source>
</evidence>
<evidence type="ECO:0000256" key="6">
    <source>
        <dbReference type="ARBA" id="ARBA00022679"/>
    </source>
</evidence>
<dbReference type="PROSITE" id="PS50011">
    <property type="entry name" value="PROTEIN_KINASE_DOM"/>
    <property type="match status" value="1"/>
</dbReference>
<dbReference type="Pfam" id="PF00560">
    <property type="entry name" value="LRR_1"/>
    <property type="match status" value="5"/>
</dbReference>
<dbReference type="EMBL" id="BPVZ01000020">
    <property type="protein sequence ID" value="GKV03474.1"/>
    <property type="molecule type" value="Genomic_DNA"/>
</dbReference>
<dbReference type="InterPro" id="IPR013210">
    <property type="entry name" value="LRR_N_plant-typ"/>
</dbReference>
<dbReference type="InterPro" id="IPR011009">
    <property type="entry name" value="Kinase-like_dom_sf"/>
</dbReference>
<dbReference type="FunFam" id="3.80.10.10:FF:000233">
    <property type="entry name" value="Leucine-rich repeat receptor-like protein kinase TDR"/>
    <property type="match status" value="1"/>
</dbReference>
<dbReference type="PANTHER" id="PTHR48053:SF109">
    <property type="entry name" value="PROTEIN KINASE DOMAIN-CONTAINING PROTEIN"/>
    <property type="match status" value="1"/>
</dbReference>
<dbReference type="Pfam" id="PF13855">
    <property type="entry name" value="LRR_8"/>
    <property type="match status" value="2"/>
</dbReference>
<dbReference type="PANTHER" id="PTHR48053">
    <property type="entry name" value="LEUCINE RICH REPEAT FAMILY PROTEIN, EXPRESSED"/>
    <property type="match status" value="1"/>
</dbReference>
<dbReference type="SUPFAM" id="SSF56112">
    <property type="entry name" value="Protein kinase-like (PK-like)"/>
    <property type="match status" value="1"/>
</dbReference>
<keyword evidence="10 17" id="KW-0547">Nucleotide-binding</keyword>
<keyword evidence="6" id="KW-0808">Transferase</keyword>
<evidence type="ECO:0000256" key="10">
    <source>
        <dbReference type="ARBA" id="ARBA00022741"/>
    </source>
</evidence>
<dbReference type="SMART" id="SM00220">
    <property type="entry name" value="S_TKc"/>
    <property type="match status" value="1"/>
</dbReference>
<dbReference type="PROSITE" id="PS00107">
    <property type="entry name" value="PROTEIN_KINASE_ATP"/>
    <property type="match status" value="1"/>
</dbReference>
<dbReference type="Gene3D" id="3.30.200.20">
    <property type="entry name" value="Phosphorylase Kinase, domain 1"/>
    <property type="match status" value="1"/>
</dbReference>
<comment type="caution">
    <text evidence="21">The sequence shown here is derived from an EMBL/GenBank/DDBJ whole genome shotgun (WGS) entry which is preliminary data.</text>
</comment>
<feature type="chain" id="PRO_5043551490" description="Protein kinase domain-containing protein" evidence="19">
    <location>
        <begin position="27"/>
        <end position="979"/>
    </location>
</feature>
<keyword evidence="9" id="KW-0677">Repeat</keyword>
<dbReference type="InterPro" id="IPR000719">
    <property type="entry name" value="Prot_kinase_dom"/>
</dbReference>
<protein>
    <recommendedName>
        <fullName evidence="20">Protein kinase domain-containing protein</fullName>
    </recommendedName>
</protein>